<organism evidence="2 3">
    <name type="scientific">Naegleria fowleri</name>
    <name type="common">Brain eating amoeba</name>
    <dbReference type="NCBI Taxonomy" id="5763"/>
    <lineage>
        <taxon>Eukaryota</taxon>
        <taxon>Discoba</taxon>
        <taxon>Heterolobosea</taxon>
        <taxon>Tetramitia</taxon>
        <taxon>Eutetramitia</taxon>
        <taxon>Vahlkampfiidae</taxon>
        <taxon>Naegleria</taxon>
    </lineage>
</organism>
<name>A0A6A5BW52_NAEFO</name>
<dbReference type="OrthoDB" id="10302132at2759"/>
<sequence>MMMRVTTLLLFIVPFLSTFIALVHSLYVVIPDNTAVLPVNQVLPLLFIGGGPLSGQNATLTLYRQRQTQPDELIMQTEVHLTGASGYVPWVIPTNATASCSYYVCLNPVNSSLLASSIVDLNDPYRCYAVGGFYCAFNPSTVNTNGPPRRPYLTLDYPQQYTKWLANRNYSVVYSQFFGNGVENGAQGSFSVALSLWRNNGGAQGQDVMIDGTKKTYTLDKSKPNGEVDFFVPEISTPAVNNRYYICAELVSNEVGVDALNNHTNRDDEGSCFAKSGMFSISIGYFTINAPLANAKWQFNTTQFMDFNETMKFDQFSLSVFQIRETNKEFISDDVRLINVNQQVPTPRQGQIPFIVMWGGALRTTPGCNYFICVNPVFVGPYNVRCLVKSEVFCIEGGQTEPLPIPQQQQQGQPPQGPPPQQQQQQQQQGGQQQPQQQPQQKRMLHHTEVASSSSEQVVASLPDYSQMRNHIPIAQRVNVYGQHNPQMYPFYSHGYQVRRAILNHAHPRYPRLHMRVLRRF</sequence>
<gene>
    <name evidence="2" type="ORF">FDP41_003547</name>
</gene>
<feature type="compositionally biased region" description="Low complexity" evidence="1">
    <location>
        <begin position="422"/>
        <end position="441"/>
    </location>
</feature>
<dbReference type="EMBL" id="VFQX01000034">
    <property type="protein sequence ID" value="KAF0977555.1"/>
    <property type="molecule type" value="Genomic_DNA"/>
</dbReference>
<comment type="caution">
    <text evidence="2">The sequence shown here is derived from an EMBL/GenBank/DDBJ whole genome shotgun (WGS) entry which is preliminary data.</text>
</comment>
<dbReference type="VEuPathDB" id="AmoebaDB:NF0063710"/>
<feature type="region of interest" description="Disordered" evidence="1">
    <location>
        <begin position="403"/>
        <end position="458"/>
    </location>
</feature>
<reference evidence="2 3" key="1">
    <citation type="journal article" date="2019" name="Sci. Rep.">
        <title>Nanopore sequencing improves the draft genome of the human pathogenic amoeba Naegleria fowleri.</title>
        <authorList>
            <person name="Liechti N."/>
            <person name="Schurch N."/>
            <person name="Bruggmann R."/>
            <person name="Wittwer M."/>
        </authorList>
    </citation>
    <scope>NUCLEOTIDE SEQUENCE [LARGE SCALE GENOMIC DNA]</scope>
    <source>
        <strain evidence="2 3">ATCC 30894</strain>
    </source>
</reference>
<evidence type="ECO:0000313" key="2">
    <source>
        <dbReference type="EMBL" id="KAF0977555.1"/>
    </source>
</evidence>
<protein>
    <submittedName>
        <fullName evidence="2">Uncharacterized protein</fullName>
    </submittedName>
</protein>
<dbReference type="Proteomes" id="UP000444721">
    <property type="component" value="Unassembled WGS sequence"/>
</dbReference>
<dbReference type="GeneID" id="68110765"/>
<evidence type="ECO:0000313" key="3">
    <source>
        <dbReference type="Proteomes" id="UP000444721"/>
    </source>
</evidence>
<dbReference type="AlphaFoldDB" id="A0A6A5BW52"/>
<evidence type="ECO:0000256" key="1">
    <source>
        <dbReference type="SAM" id="MobiDB-lite"/>
    </source>
</evidence>
<dbReference type="RefSeq" id="XP_044562268.1">
    <property type="nucleotide sequence ID" value="XM_044706863.1"/>
</dbReference>
<dbReference type="VEuPathDB" id="AmoebaDB:FDP41_003547"/>
<accession>A0A6A5BW52</accession>
<keyword evidence="3" id="KW-1185">Reference proteome</keyword>
<dbReference type="OMA" id="KSEVFCI"/>
<dbReference type="VEuPathDB" id="AmoebaDB:NfTy_070600"/>
<proteinExistence type="predicted"/>